<evidence type="ECO:0000313" key="10">
    <source>
        <dbReference type="Proteomes" id="UP000054010"/>
    </source>
</evidence>
<organism evidence="9 10">
    <name type="scientific">Oscillochloris trichoides DG-6</name>
    <dbReference type="NCBI Taxonomy" id="765420"/>
    <lineage>
        <taxon>Bacteria</taxon>
        <taxon>Bacillati</taxon>
        <taxon>Chloroflexota</taxon>
        <taxon>Chloroflexia</taxon>
        <taxon>Chloroflexales</taxon>
        <taxon>Chloroflexineae</taxon>
        <taxon>Oscillochloridaceae</taxon>
        <taxon>Oscillochloris</taxon>
    </lineage>
</organism>
<feature type="transmembrane region" description="Helical" evidence="7">
    <location>
        <begin position="410"/>
        <end position="433"/>
    </location>
</feature>
<keyword evidence="4 7" id="KW-1133">Transmembrane helix</keyword>
<feature type="domain" description="Peptidase S24/S26A/S26B/S26C" evidence="8">
    <location>
        <begin position="40"/>
        <end position="100"/>
    </location>
</feature>
<keyword evidence="3 7" id="KW-0812">Transmembrane</keyword>
<dbReference type="GO" id="GO:0004252">
    <property type="term" value="F:serine-type endopeptidase activity"/>
    <property type="evidence" value="ECO:0007669"/>
    <property type="project" value="UniProtKB-UniRule"/>
</dbReference>
<feature type="transmembrane region" description="Helical" evidence="7">
    <location>
        <begin position="181"/>
        <end position="201"/>
    </location>
</feature>
<evidence type="ECO:0000256" key="2">
    <source>
        <dbReference type="ARBA" id="ARBA00022670"/>
    </source>
</evidence>
<protein>
    <recommendedName>
        <fullName evidence="6">Signal peptidase I</fullName>
        <ecNumber evidence="6">3.4.21.89</ecNumber>
    </recommendedName>
</protein>
<dbReference type="EMBL" id="ADVR01000112">
    <property type="protein sequence ID" value="EFO79435.1"/>
    <property type="molecule type" value="Genomic_DNA"/>
</dbReference>
<accession>E1IGW0</accession>
<dbReference type="Gene3D" id="2.10.109.10">
    <property type="entry name" value="Umud Fragment, subunit A"/>
    <property type="match status" value="1"/>
</dbReference>
<dbReference type="Pfam" id="PF00717">
    <property type="entry name" value="Peptidase_S24"/>
    <property type="match status" value="1"/>
</dbReference>
<dbReference type="Pfam" id="PF17231">
    <property type="entry name" value="DUF5305"/>
    <property type="match status" value="1"/>
</dbReference>
<evidence type="ECO:0000256" key="7">
    <source>
        <dbReference type="SAM" id="Phobius"/>
    </source>
</evidence>
<keyword evidence="2" id="KW-0645">Protease</keyword>
<evidence type="ECO:0000313" key="9">
    <source>
        <dbReference type="EMBL" id="EFO79435.1"/>
    </source>
</evidence>
<dbReference type="InterPro" id="IPR036286">
    <property type="entry name" value="LexA/Signal_pep-like_sf"/>
</dbReference>
<feature type="transmembrane region" description="Helical" evidence="7">
    <location>
        <begin position="143"/>
        <end position="160"/>
    </location>
</feature>
<dbReference type="GO" id="GO:0006465">
    <property type="term" value="P:signal peptide processing"/>
    <property type="evidence" value="ECO:0007669"/>
    <property type="project" value="UniProtKB-UniRule"/>
</dbReference>
<sequence length="590" mass="65267">MSIAEAEKPMRTPLIPPQLKILLIMMALGLTWFLFAPLQLGGKVTMIIVNGNSMEPVYYRGDLVLIRATSSYQIGDIVTYRHPQIGPVIHRIIGREGERWIFQGDHNEFIDPYRPVDADLIGRAWVHIPHLGKWLVQVRQSPLLLTLLMTGGAVIMVRRTQAQQQKRAQRGNPPSGDLRQWVLTLLALLALAGLALAGFAFTRPTSKAGVENLNYQHQAIFRYSADAPAGLYDASAAYSGDPIFRQISQRLSVDFEYQFTSEQAVMVGGRYGMRVVLSGQNGWRRTIILVEDQPIQGTSLHMHSEIELDRLNAVIAQFEAQTGLKNQQYLLAFIPSIELEGAVGGMALEETFAPALRFHVDQLQIQLISNEDGSNPLAPQQPGVLSRPRSEATTLKLFGITLDVALARQIGLIVAAVAGGLAGMLALPLVHAARQDEAARIRMRYGHLLIEVAGLPAVTSNRVVQIGSFEDLAKLAERQGALIMHDTSAMQLRYLIQHEQVIYVYGEPLPPAPIAKGEPPAAEANPTPQEPVWQERFLHALRESGLAADACRAIGVDIVTVYRERERSAEFAQAWKDARLVAWQRRTLKG</sequence>
<reference evidence="9 10" key="1">
    <citation type="journal article" date="2011" name="J. Bacteriol.">
        <title>Draft genome sequence of the anoxygenic filamentous phototrophic bacterium Oscillochloris trichoides subsp. DG-6.</title>
        <authorList>
            <person name="Kuznetsov B.B."/>
            <person name="Ivanovsky R.N."/>
            <person name="Keppen O.I."/>
            <person name="Sukhacheva M.V."/>
            <person name="Bumazhkin B.K."/>
            <person name="Patutina E.O."/>
            <person name="Beletsky A.V."/>
            <person name="Mardanov A.V."/>
            <person name="Baslerov R.V."/>
            <person name="Panteleeva A.N."/>
            <person name="Kolganova T.V."/>
            <person name="Ravin N.V."/>
            <person name="Skryabin K.G."/>
        </authorList>
    </citation>
    <scope>NUCLEOTIDE SEQUENCE [LARGE SCALE GENOMIC DNA]</scope>
    <source>
        <strain evidence="9 10">DG-6</strain>
    </source>
</reference>
<evidence type="ECO:0000256" key="5">
    <source>
        <dbReference type="ARBA" id="ARBA00023136"/>
    </source>
</evidence>
<comment type="caution">
    <text evidence="9">The sequence shown here is derived from an EMBL/GenBank/DDBJ whole genome shotgun (WGS) entry which is preliminary data.</text>
</comment>
<dbReference type="CDD" id="cd06462">
    <property type="entry name" value="Peptidase_S24_S26"/>
    <property type="match status" value="1"/>
</dbReference>
<dbReference type="SUPFAM" id="SSF51306">
    <property type="entry name" value="LexA/Signal peptidase"/>
    <property type="match status" value="1"/>
</dbReference>
<dbReference type="AlphaFoldDB" id="E1IGW0"/>
<dbReference type="NCBIfam" id="TIGR02228">
    <property type="entry name" value="sigpep_I_arch"/>
    <property type="match status" value="1"/>
</dbReference>
<feature type="transmembrane region" description="Helical" evidence="7">
    <location>
        <begin position="21"/>
        <end position="40"/>
    </location>
</feature>
<dbReference type="GO" id="GO:0016020">
    <property type="term" value="C:membrane"/>
    <property type="evidence" value="ECO:0007669"/>
    <property type="project" value="UniProtKB-SubCell"/>
</dbReference>
<dbReference type="HOGENOM" id="CLU_558888_0_0_0"/>
<keyword evidence="2" id="KW-0378">Hydrolase</keyword>
<evidence type="ECO:0000256" key="4">
    <source>
        <dbReference type="ARBA" id="ARBA00022989"/>
    </source>
</evidence>
<evidence type="ECO:0000256" key="1">
    <source>
        <dbReference type="ARBA" id="ARBA00004370"/>
    </source>
</evidence>
<dbReference type="InterPro" id="IPR001733">
    <property type="entry name" value="Peptidase_S26B"/>
</dbReference>
<dbReference type="InterPro" id="IPR035185">
    <property type="entry name" value="DUF5305"/>
</dbReference>
<dbReference type="InterPro" id="IPR015927">
    <property type="entry name" value="Peptidase_S24_S26A/B/C"/>
</dbReference>
<evidence type="ECO:0000256" key="6">
    <source>
        <dbReference type="NCBIfam" id="TIGR02228"/>
    </source>
</evidence>
<keyword evidence="5 7" id="KW-0472">Membrane</keyword>
<comment type="subcellular location">
    <subcellularLocation>
        <location evidence="1">Membrane</location>
    </subcellularLocation>
</comment>
<proteinExistence type="predicted"/>
<dbReference type="Proteomes" id="UP000054010">
    <property type="component" value="Unassembled WGS sequence"/>
</dbReference>
<dbReference type="GO" id="GO:0009003">
    <property type="term" value="F:signal peptidase activity"/>
    <property type="evidence" value="ECO:0007669"/>
    <property type="project" value="UniProtKB-EC"/>
</dbReference>
<keyword evidence="10" id="KW-1185">Reference proteome</keyword>
<evidence type="ECO:0000259" key="8">
    <source>
        <dbReference type="Pfam" id="PF00717"/>
    </source>
</evidence>
<evidence type="ECO:0000256" key="3">
    <source>
        <dbReference type="ARBA" id="ARBA00022692"/>
    </source>
</evidence>
<gene>
    <name evidence="9" type="ORF">OSCT_2561</name>
</gene>
<name>E1IGW0_9CHLR</name>
<dbReference type="STRING" id="765420.OSCT_2561"/>
<dbReference type="eggNOG" id="COG0681">
    <property type="taxonomic scope" value="Bacteria"/>
</dbReference>
<dbReference type="EC" id="3.4.21.89" evidence="6"/>